<dbReference type="InterPro" id="IPR056879">
    <property type="entry name" value="RM3_Med14"/>
</dbReference>
<evidence type="ECO:0000256" key="12">
    <source>
        <dbReference type="SAM" id="MobiDB-lite"/>
    </source>
</evidence>
<keyword evidence="19" id="KW-1185">Reference proteome</keyword>
<feature type="compositionally biased region" description="Polar residues" evidence="12">
    <location>
        <begin position="1013"/>
        <end position="1042"/>
    </location>
</feature>
<evidence type="ECO:0000256" key="1">
    <source>
        <dbReference type="ARBA" id="ARBA00004123"/>
    </source>
</evidence>
<dbReference type="EnsemblMetazoa" id="CLYHEMT010238.1">
    <property type="protein sequence ID" value="CLYHEMP010238.1"/>
    <property type="gene ID" value="CLYHEMG010238"/>
</dbReference>
<evidence type="ECO:0000259" key="17">
    <source>
        <dbReference type="Pfam" id="PF25069"/>
    </source>
</evidence>
<dbReference type="GO" id="GO:0006357">
    <property type="term" value="P:regulation of transcription by RNA polymerase II"/>
    <property type="evidence" value="ECO:0007669"/>
    <property type="project" value="InterPro"/>
</dbReference>
<organism evidence="18 19">
    <name type="scientific">Clytia hemisphaerica</name>
    <dbReference type="NCBI Taxonomy" id="252671"/>
    <lineage>
        <taxon>Eukaryota</taxon>
        <taxon>Metazoa</taxon>
        <taxon>Cnidaria</taxon>
        <taxon>Hydrozoa</taxon>
        <taxon>Hydroidolina</taxon>
        <taxon>Leptothecata</taxon>
        <taxon>Obeliida</taxon>
        <taxon>Clytiidae</taxon>
        <taxon>Clytia</taxon>
    </lineage>
</organism>
<dbReference type="InterPro" id="IPR055113">
    <property type="entry name" value="Med14_RM2"/>
</dbReference>
<evidence type="ECO:0000256" key="8">
    <source>
        <dbReference type="ARBA" id="ARBA00023242"/>
    </source>
</evidence>
<evidence type="ECO:0000259" key="13">
    <source>
        <dbReference type="Pfam" id="PF08638"/>
    </source>
</evidence>
<protein>
    <recommendedName>
        <fullName evidence="3 10">Mediator of RNA polymerase II transcription subunit 14</fullName>
    </recommendedName>
    <alternativeName>
        <fullName evidence="9 10">Mediator complex subunit 14</fullName>
    </alternativeName>
</protein>
<feature type="domain" description="Mediator of RNA polymerase II transcription subunit 14 C-terminal" evidence="17">
    <location>
        <begin position="1250"/>
        <end position="1387"/>
    </location>
</feature>
<dbReference type="InterPro" id="IPR013947">
    <property type="entry name" value="Mediator_Med14"/>
</dbReference>
<evidence type="ECO:0000256" key="3">
    <source>
        <dbReference type="ARBA" id="ARBA00019619"/>
    </source>
</evidence>
<dbReference type="InterPro" id="IPR056877">
    <property type="entry name" value="Med14_C"/>
</dbReference>
<dbReference type="PANTHER" id="PTHR12809:SF2">
    <property type="entry name" value="MEDIATOR OF RNA POLYMERASE II TRANSCRIPTION SUBUNIT 14"/>
    <property type="match status" value="1"/>
</dbReference>
<dbReference type="OrthoDB" id="5957888at2759"/>
<comment type="function">
    <text evidence="10">Component of the Mediator complex, a coactivator involved in the regulated transcription of nearly all RNA polymerase II-dependent genes. Mediator functions as a bridge to convey information from gene-specific regulatory proteins to the basal RNA polymerase II transcription machinery. Mediator is recruited to promoters by direct interactions with regulatory proteins and serves as a scaffold for the assembly of a functional preinitiation complex with RNA polymerase II and the general transcription factors.</text>
</comment>
<dbReference type="GO" id="GO:0003712">
    <property type="term" value="F:transcription coregulator activity"/>
    <property type="evidence" value="ECO:0007669"/>
    <property type="project" value="UniProtKB-UniRule"/>
</dbReference>
<dbReference type="GeneID" id="136815439"/>
<feature type="domain" description="Mediator of RNA polymerase II transcription subunit 14 RM3" evidence="16">
    <location>
        <begin position="406"/>
        <end position="482"/>
    </location>
</feature>
<evidence type="ECO:0000256" key="5">
    <source>
        <dbReference type="ARBA" id="ARBA00023015"/>
    </source>
</evidence>
<dbReference type="Pfam" id="PF25069">
    <property type="entry name" value="Med14_C"/>
    <property type="match status" value="1"/>
</dbReference>
<accession>A0A7M5VEQ7</accession>
<dbReference type="InterPro" id="IPR055122">
    <property type="entry name" value="Med14_N"/>
</dbReference>
<evidence type="ECO:0000313" key="19">
    <source>
        <dbReference type="Proteomes" id="UP000594262"/>
    </source>
</evidence>
<comment type="subcellular location">
    <subcellularLocation>
        <location evidence="1 10">Nucleus</location>
    </subcellularLocation>
</comment>
<dbReference type="Proteomes" id="UP000594262">
    <property type="component" value="Unplaced"/>
</dbReference>
<evidence type="ECO:0000256" key="10">
    <source>
        <dbReference type="RuleBase" id="RU365082"/>
    </source>
</evidence>
<keyword evidence="4" id="KW-0677">Repeat</keyword>
<dbReference type="Pfam" id="PF08638">
    <property type="entry name" value="Med14"/>
    <property type="match status" value="1"/>
</dbReference>
<feature type="coiled-coil region" evidence="11">
    <location>
        <begin position="611"/>
        <end position="647"/>
    </location>
</feature>
<evidence type="ECO:0000256" key="7">
    <source>
        <dbReference type="ARBA" id="ARBA00023163"/>
    </source>
</evidence>
<feature type="domain" description="Mediator of RNA polymerase II transcription subunit 14 RM8" evidence="15">
    <location>
        <begin position="1152"/>
        <end position="1233"/>
    </location>
</feature>
<evidence type="ECO:0000256" key="9">
    <source>
        <dbReference type="ARBA" id="ARBA00032007"/>
    </source>
</evidence>
<evidence type="ECO:0000256" key="2">
    <source>
        <dbReference type="ARBA" id="ARBA00007813"/>
    </source>
</evidence>
<dbReference type="GO" id="GO:0016592">
    <property type="term" value="C:mediator complex"/>
    <property type="evidence" value="ECO:0007669"/>
    <property type="project" value="UniProtKB-UniRule"/>
</dbReference>
<feature type="domain" description="Mediator of RNA polymerase II transcription subunit 14 RM2" evidence="14">
    <location>
        <begin position="292"/>
        <end position="361"/>
    </location>
</feature>
<reference evidence="18" key="1">
    <citation type="submission" date="2021-01" db="UniProtKB">
        <authorList>
            <consortium name="EnsemblMetazoa"/>
        </authorList>
    </citation>
    <scope>IDENTIFICATION</scope>
</reference>
<dbReference type="PANTHER" id="PTHR12809">
    <property type="entry name" value="MEDIATOR COMPLEX SUBUNIT"/>
    <property type="match status" value="1"/>
</dbReference>
<dbReference type="Pfam" id="PF22983">
    <property type="entry name" value="RM8_Med14"/>
    <property type="match status" value="1"/>
</dbReference>
<keyword evidence="8 10" id="KW-0539">Nucleus</keyword>
<comment type="similarity">
    <text evidence="2 10">Belongs to the Mediator complex subunit 14 family.</text>
</comment>
<proteinExistence type="inferred from homology"/>
<keyword evidence="6 10" id="KW-0010">Activator</keyword>
<evidence type="ECO:0000256" key="4">
    <source>
        <dbReference type="ARBA" id="ARBA00022737"/>
    </source>
</evidence>
<dbReference type="Pfam" id="PF25065">
    <property type="entry name" value="RM3_Med14"/>
    <property type="match status" value="1"/>
</dbReference>
<evidence type="ECO:0000256" key="11">
    <source>
        <dbReference type="SAM" id="Coils"/>
    </source>
</evidence>
<evidence type="ECO:0000256" key="6">
    <source>
        <dbReference type="ARBA" id="ARBA00023159"/>
    </source>
</evidence>
<keyword evidence="11" id="KW-0175">Coiled coil</keyword>
<evidence type="ECO:0000259" key="15">
    <source>
        <dbReference type="Pfam" id="PF22983"/>
    </source>
</evidence>
<comment type="subunit">
    <text evidence="10">Component of the Mediator complex.</text>
</comment>
<dbReference type="GO" id="GO:0070847">
    <property type="term" value="C:core mediator complex"/>
    <property type="evidence" value="ECO:0007669"/>
    <property type="project" value="TreeGrafter"/>
</dbReference>
<feature type="region of interest" description="Disordered" evidence="12">
    <location>
        <begin position="1013"/>
        <end position="1094"/>
    </location>
</feature>
<evidence type="ECO:0000259" key="14">
    <source>
        <dbReference type="Pfam" id="PF22981"/>
    </source>
</evidence>
<evidence type="ECO:0000259" key="16">
    <source>
        <dbReference type="Pfam" id="PF25065"/>
    </source>
</evidence>
<dbReference type="Pfam" id="PF22981">
    <property type="entry name" value="RM2_Med14"/>
    <property type="match status" value="1"/>
</dbReference>
<feature type="domain" description="Mediator complex subunit MED14 N-terminal" evidence="13">
    <location>
        <begin position="26"/>
        <end position="212"/>
    </location>
</feature>
<name>A0A7M5VEQ7_9CNID</name>
<keyword evidence="7 10" id="KW-0804">Transcription</keyword>
<dbReference type="InterPro" id="IPR055107">
    <property type="entry name" value="Med14_RM8"/>
</dbReference>
<sequence>MAPMMIETHQEQQQQIQQYVPNQKGISLQMLIDNLLQQTFHDLSVLSELLPRKSDIERKIEIIKFATKARQQFIRILALVKWAAGEDRVDKFQAMSMGLLQQNEFYIHTADTLFHLSRGDLVNARLPNFSLPTAVDVLTTGTFNRLPKCIRKIVPEEPISATQKAQTLKNLNEVIQHRLVTSKIPPEFNSIKIGDGKLVLRVEHEFEAVLMLPGDGADIPWRLLHIDFLMEDYETGDGRSLVHGMQVHFIHQIVQSRLMVQEDSLAELYNTLHNFCLSLHLEVLHTQSKRLINERWGEHVRVEEYVPAEKLTLSFFRASARFVKPEKKPPSVCITQSKEKKQALIMRYVPPLGDDDDGKSDNGIYISPDCLSIEKIFAIAVRSYSISMLKNLLGQLSVDEFFKENAALNLDLPSLEFKPFQCCMKKESVSVSIDSRTGFLLLNVGVKNPKVNLMKQLQIYLRTDIHKFIEEFHALRCSLYLEKSRSSVYLQPVIVFEQFPVKHCNLTSLQRVPKHRLFLQFKKHPDYFLVLGIDISNDIPSKPIKDKYYLVQAIDNPEISHNDSINSTENMDNLKIANCFQLNSDTLLNKRKITEKLPVEGPVTPVLKNDIREELSLMKRKERLQERAEKRKRLECANEKVKVVMNNEIEEDQHLKEDSLINNILSSILLRSFQRIPFIELCKQLVAADILFHGVLEESHGSPNIILLDYPTPPGCNKKDFESFKEQILNSTMYLDVELSQWVLTFSFKKPLMESCCEDVRHKGISFDYNLQCGGVENQEKKESFLADRILSDLRGLFRLYKHAINVDQYLKALNSTYSISTFVFKRYDMKSLVFTYSRVQGYEVTFSYDREKEYQVTFMKNGNTKEPCPHSLTQEYIQQEFNRHQNLQYSLKVIHDTYAPLKAICRLTIIPELTLSNRALQVVNNFTVIAHSSTQINMVYRNAHVLDLYLMESSVLIKDGTLYLTDTTKAMRGFNPIPQLTAFLHLYAEKYSGGSAGLDYPVTPGGMELDQSTDNYSQPPSNHASIVISSPQPFNQFTAPSPGNPASVPSPGTFLQQPSPAAIGNAMSPSTWPGSPPLVQGSPHPARQNTATPQSRMMLSSINVTHAYTPVLLTHESFKMLLKPDNDNKENSNCVCPLEKFFGSIQLRSHLIRVLRNDDTLKHEKTENGVVVFSSCAGKIGPENGLQYSISLNQATMDYLVLRVTPARGHEAAWQIQEELSILEQYFEHKVASPPFRVTALTSFARILGAQQKILKDFMKVFKLEMQSNWADYHYRVEVVLTIPPPIVLPGTSAVALKTKNLLFLQLTDLQNEENIVVLTLVHEVRTNLVHALEYIPLKNVPAEPTSWAVRARSQVITFLNQIAQTIAQRDFPIFRAVSLLVTKFQVKDS</sequence>
<dbReference type="RefSeq" id="XP_066927992.1">
    <property type="nucleotide sequence ID" value="XM_067071891.1"/>
</dbReference>
<evidence type="ECO:0000313" key="18">
    <source>
        <dbReference type="EnsemblMetazoa" id="CLYHEMP010238.1"/>
    </source>
</evidence>
<keyword evidence="5 10" id="KW-0805">Transcription regulation</keyword>